<dbReference type="AlphaFoldDB" id="A0A939BYK2"/>
<gene>
    <name evidence="2" type="ORF">JL106_07730</name>
</gene>
<dbReference type="Pfam" id="PF24623">
    <property type="entry name" value="Phage_zn_bind_8"/>
    <property type="match status" value="1"/>
</dbReference>
<reference evidence="2" key="1">
    <citation type="submission" date="2021-01" db="EMBL/GenBank/DDBJ databases">
        <title>YIM 132084 draft genome.</title>
        <authorList>
            <person name="An D."/>
        </authorList>
    </citation>
    <scope>NUCLEOTIDE SEQUENCE</scope>
    <source>
        <strain evidence="2">YIM 132084</strain>
    </source>
</reference>
<feature type="domain" description="DNA-binding phage zinc finger" evidence="1">
    <location>
        <begin position="107"/>
        <end position="154"/>
    </location>
</feature>
<dbReference type="InterPro" id="IPR056911">
    <property type="entry name" value="Phage_Znf_bind_put"/>
</dbReference>
<dbReference type="RefSeq" id="WP_205260131.1">
    <property type="nucleotide sequence ID" value="NZ_JAERWK010000010.1"/>
</dbReference>
<accession>A0A939BYK2</accession>
<evidence type="ECO:0000259" key="1">
    <source>
        <dbReference type="Pfam" id="PF24623"/>
    </source>
</evidence>
<protein>
    <recommendedName>
        <fullName evidence="1">DNA-binding phage zinc finger domain-containing protein</fullName>
    </recommendedName>
</protein>
<evidence type="ECO:0000313" key="2">
    <source>
        <dbReference type="EMBL" id="MBM9467170.1"/>
    </source>
</evidence>
<proteinExistence type="predicted"/>
<organism evidence="2 3">
    <name type="scientific">Nakamurella leprariae</name>
    <dbReference type="NCBI Taxonomy" id="2803911"/>
    <lineage>
        <taxon>Bacteria</taxon>
        <taxon>Bacillati</taxon>
        <taxon>Actinomycetota</taxon>
        <taxon>Actinomycetes</taxon>
        <taxon>Nakamurellales</taxon>
        <taxon>Nakamurellaceae</taxon>
        <taxon>Nakamurella</taxon>
    </lineage>
</organism>
<evidence type="ECO:0000313" key="3">
    <source>
        <dbReference type="Proteomes" id="UP000663792"/>
    </source>
</evidence>
<dbReference type="Proteomes" id="UP000663792">
    <property type="component" value="Unassembled WGS sequence"/>
</dbReference>
<name>A0A939BYK2_9ACTN</name>
<sequence>MDDYKDRWKRFKLPDWCTESSPAEHGLIGSVVRISTAVVGMRDGEATGPSVRDFVGLSLDLLTPVFDDAESRGDLVAVTSTRLGRTAVHYYPGDQFVAQPVTPAPIELPVLDLSVPCKRCGAEADERCESANGIELTQGTHQVRRRAASAARQPGAA</sequence>
<comment type="caution">
    <text evidence="2">The sequence shown here is derived from an EMBL/GenBank/DDBJ whole genome shotgun (WGS) entry which is preliminary data.</text>
</comment>
<keyword evidence="3" id="KW-1185">Reference proteome</keyword>
<dbReference type="EMBL" id="JAERWK010000010">
    <property type="protein sequence ID" value="MBM9467170.1"/>
    <property type="molecule type" value="Genomic_DNA"/>
</dbReference>